<dbReference type="AlphaFoldDB" id="A0A5K7X0J1"/>
<evidence type="ECO:0000256" key="1">
    <source>
        <dbReference type="SAM" id="Phobius"/>
    </source>
</evidence>
<feature type="transmembrane region" description="Helical" evidence="1">
    <location>
        <begin position="121"/>
        <end position="141"/>
    </location>
</feature>
<evidence type="ECO:0000313" key="2">
    <source>
        <dbReference type="EMBL" id="BBO00023.1"/>
    </source>
</evidence>
<dbReference type="RefSeq" id="WP_139692346.1">
    <property type="nucleotide sequence ID" value="NZ_AP021853.1"/>
</dbReference>
<protein>
    <recommendedName>
        <fullName evidence="4">DUF443 domain-containing protein</fullName>
    </recommendedName>
</protein>
<dbReference type="EMBL" id="AP021853">
    <property type="protein sequence ID" value="BBO00023.1"/>
    <property type="molecule type" value="Genomic_DNA"/>
</dbReference>
<feature type="transmembrane region" description="Helical" evidence="1">
    <location>
        <begin position="65"/>
        <end position="87"/>
    </location>
</feature>
<keyword evidence="1" id="KW-0472">Membrane</keyword>
<gene>
    <name evidence="2" type="ORF">St703_27270</name>
</gene>
<proteinExistence type="predicted"/>
<keyword evidence="1" id="KW-0812">Transmembrane</keyword>
<evidence type="ECO:0008006" key="4">
    <source>
        <dbReference type="Google" id="ProtNLM"/>
    </source>
</evidence>
<keyword evidence="1" id="KW-1133">Transmembrane helix</keyword>
<evidence type="ECO:0000313" key="3">
    <source>
        <dbReference type="Proteomes" id="UP000326951"/>
    </source>
</evidence>
<feature type="transmembrane region" description="Helical" evidence="1">
    <location>
        <begin position="35"/>
        <end position="53"/>
    </location>
</feature>
<dbReference type="Proteomes" id="UP000326951">
    <property type="component" value="Chromosome"/>
</dbReference>
<reference evidence="2 3" key="1">
    <citation type="submission" date="2019-09" db="EMBL/GenBank/DDBJ databases">
        <title>Complete genome sequence of Sporolactobacillus terrae 70-3.</title>
        <authorList>
            <person name="Tanaka N."/>
            <person name="Shiwa Y."/>
            <person name="Fujita N."/>
            <person name="Tanasupawat S."/>
        </authorList>
    </citation>
    <scope>NUCLEOTIDE SEQUENCE [LARGE SCALE GENOMIC DNA]</scope>
    <source>
        <strain evidence="2 3">70-3</strain>
    </source>
</reference>
<sequence>MFGKLVPVYREKESFTLFYDTDKKQLYRFPHRGKIGGFSWFYLLPLLVLYVSSFLNDLYQPYGSLVLNLVCSIILLPIGYSIARVFYKGYYIQNKNCGYYLDQENLLNYEEQGKKQFVRECIGTLCSIVVMIIGFVVFFVFNQLQGLIIGGIGYIVVWIFLLMNPYSRLQLYKKIQRGEIKL</sequence>
<name>A0A5K7X0J1_9BACL</name>
<feature type="transmembrane region" description="Helical" evidence="1">
    <location>
        <begin position="147"/>
        <end position="167"/>
    </location>
</feature>
<accession>A0A5K7X0J1</accession>
<organism evidence="2 3">
    <name type="scientific">Sporolactobacillus terrae</name>
    <dbReference type="NCBI Taxonomy" id="269673"/>
    <lineage>
        <taxon>Bacteria</taxon>
        <taxon>Bacillati</taxon>
        <taxon>Bacillota</taxon>
        <taxon>Bacilli</taxon>
        <taxon>Bacillales</taxon>
        <taxon>Sporolactobacillaceae</taxon>
        <taxon>Sporolactobacillus</taxon>
    </lineage>
</organism>